<gene>
    <name evidence="2" type="ORF">OAUR00152_LOCUS11758</name>
</gene>
<accession>A0A7S4MM38</accession>
<proteinExistence type="predicted"/>
<sequence>MPPARGGRRRASPSKRLGREKSGGRTNKKSSASALFLLTATTLFADGASAFCGPPAGVGYPSQDGSMRSAAGRGRPSESKSKSKRLRRRRESESRSSGGGGGGGSTRLFDSLSPAGEDRDDDGGDAAAGGPFGTLQAMMRNVTEGGGPARPTPRQEMSAFFVFVSAGALLLLAMNDEPGRVSLLDQLGRLEDDLTAGYDIRDLGDVLKADGIEILEEEVGELEAVADNIMGVVVPSGAPDLLAGAIGEGIAGAIGAASTWGVQTLVRLRNEAKEATAASIEAVKGQKRRFGRGGGGSGSSNSDDIFTQTVADGDYFLTRAAAIPLLEAVGIPLFTASLASAALATLPYELIKITSRQRAQRAKEDNLLNQLLQEEEARKKSRPFGRNDFGGTIPRAAQPTESESTSGRTNSAPESAPVQINDSERTLDVVEFFADVVKWLEYTVLVQKFSGEFTFMGQQIDPGVESAIFGGLAALSSQLYADNIYIYTDLGRGRAAREARDRDLEGWANLYSTKCIGAATLFGVYASVKLPIGTFIQSLLTGGVDGCLGSDDFDRCAESYVEFNPPAASAEAQFRALADSAVNLADRLLTELLGNADIDVQEWGRGVLVHFYSIVHSILS</sequence>
<evidence type="ECO:0000313" key="2">
    <source>
        <dbReference type="EMBL" id="CAE2230513.1"/>
    </source>
</evidence>
<name>A0A7S4MM38_9STRA</name>
<feature type="region of interest" description="Disordered" evidence="1">
    <location>
        <begin position="378"/>
        <end position="419"/>
    </location>
</feature>
<feature type="compositionally biased region" description="Basic residues" evidence="1">
    <location>
        <begin position="1"/>
        <end position="16"/>
    </location>
</feature>
<feature type="region of interest" description="Disordered" evidence="1">
    <location>
        <begin position="1"/>
        <end position="32"/>
    </location>
</feature>
<dbReference type="EMBL" id="HBKQ01017383">
    <property type="protein sequence ID" value="CAE2230513.1"/>
    <property type="molecule type" value="Transcribed_RNA"/>
</dbReference>
<protein>
    <submittedName>
        <fullName evidence="2">Uncharacterized protein</fullName>
    </submittedName>
</protein>
<feature type="region of interest" description="Disordered" evidence="1">
    <location>
        <begin position="48"/>
        <end position="132"/>
    </location>
</feature>
<reference evidence="2" key="1">
    <citation type="submission" date="2021-01" db="EMBL/GenBank/DDBJ databases">
        <authorList>
            <person name="Corre E."/>
            <person name="Pelletier E."/>
            <person name="Niang G."/>
            <person name="Scheremetjew M."/>
            <person name="Finn R."/>
            <person name="Kale V."/>
            <person name="Holt S."/>
            <person name="Cochrane G."/>
            <person name="Meng A."/>
            <person name="Brown T."/>
            <person name="Cohen L."/>
        </authorList>
    </citation>
    <scope>NUCLEOTIDE SEQUENCE</scope>
    <source>
        <strain evidence="2">Isolate 1302-5</strain>
    </source>
</reference>
<feature type="compositionally biased region" description="Polar residues" evidence="1">
    <location>
        <begin position="399"/>
        <end position="419"/>
    </location>
</feature>
<evidence type="ECO:0000256" key="1">
    <source>
        <dbReference type="SAM" id="MobiDB-lite"/>
    </source>
</evidence>
<dbReference type="AlphaFoldDB" id="A0A7S4MM38"/>
<organism evidence="2">
    <name type="scientific">Odontella aurita</name>
    <dbReference type="NCBI Taxonomy" id="265563"/>
    <lineage>
        <taxon>Eukaryota</taxon>
        <taxon>Sar</taxon>
        <taxon>Stramenopiles</taxon>
        <taxon>Ochrophyta</taxon>
        <taxon>Bacillariophyta</taxon>
        <taxon>Mediophyceae</taxon>
        <taxon>Biddulphiophycidae</taxon>
        <taxon>Eupodiscales</taxon>
        <taxon>Odontellaceae</taxon>
        <taxon>Odontella</taxon>
    </lineage>
</organism>